<evidence type="ECO:0000256" key="1">
    <source>
        <dbReference type="ARBA" id="ARBA00007317"/>
    </source>
</evidence>
<dbReference type="Gene3D" id="2.40.50.100">
    <property type="match status" value="1"/>
</dbReference>
<dbReference type="AlphaFoldDB" id="A0A7S2N435"/>
<gene>
    <name evidence="6" type="ORF">HTAM1171_LOCUS12048</name>
</gene>
<keyword evidence="2" id="KW-0450">Lipoyl</keyword>
<dbReference type="CDD" id="cd06849">
    <property type="entry name" value="lipoyl_domain"/>
    <property type="match status" value="1"/>
</dbReference>
<dbReference type="InterPro" id="IPR011053">
    <property type="entry name" value="Single_hybrid_motif"/>
</dbReference>
<comment type="similarity">
    <text evidence="1">Belongs to the 2-oxoacid dehydrogenase family.</text>
</comment>
<proteinExistence type="inferred from homology"/>
<protein>
    <recommendedName>
        <fullName evidence="5">Lipoyl-binding domain-containing protein</fullName>
    </recommendedName>
</protein>
<feature type="domain" description="Lipoyl-binding" evidence="5">
    <location>
        <begin position="71"/>
        <end position="146"/>
    </location>
</feature>
<reference evidence="6" key="1">
    <citation type="submission" date="2021-01" db="EMBL/GenBank/DDBJ databases">
        <authorList>
            <person name="Corre E."/>
            <person name="Pelletier E."/>
            <person name="Niang G."/>
            <person name="Scheremetjew M."/>
            <person name="Finn R."/>
            <person name="Kale V."/>
            <person name="Holt S."/>
            <person name="Cochrane G."/>
            <person name="Meng A."/>
            <person name="Brown T."/>
            <person name="Cohen L."/>
        </authorList>
    </citation>
    <scope>NUCLEOTIDE SEQUENCE</scope>
    <source>
        <strain evidence="6">CCMP826</strain>
    </source>
</reference>
<evidence type="ECO:0000256" key="4">
    <source>
        <dbReference type="SAM" id="MobiDB-lite"/>
    </source>
</evidence>
<evidence type="ECO:0000313" key="6">
    <source>
        <dbReference type="EMBL" id="CAD9518450.1"/>
    </source>
</evidence>
<evidence type="ECO:0000256" key="3">
    <source>
        <dbReference type="ARBA" id="ARBA00022946"/>
    </source>
</evidence>
<dbReference type="InterPro" id="IPR000089">
    <property type="entry name" value="Biotin_lipoyl"/>
</dbReference>
<dbReference type="InterPro" id="IPR003016">
    <property type="entry name" value="2-oxoA_DH_lipoyl-BS"/>
</dbReference>
<dbReference type="EMBL" id="HBGV01019423">
    <property type="protein sequence ID" value="CAD9518450.1"/>
    <property type="molecule type" value="Transcribed_RNA"/>
</dbReference>
<dbReference type="PANTHER" id="PTHR43416:SF5">
    <property type="entry name" value="DIHYDROLIPOYLLYSINE-RESIDUE SUCCINYLTRANSFERASE COMPONENT OF 2-OXOGLUTARATE DEHYDROGENASE COMPLEX, MITOCHONDRIAL"/>
    <property type="match status" value="1"/>
</dbReference>
<dbReference type="GO" id="GO:0006099">
    <property type="term" value="P:tricarboxylic acid cycle"/>
    <property type="evidence" value="ECO:0007669"/>
    <property type="project" value="TreeGrafter"/>
</dbReference>
<dbReference type="SUPFAM" id="SSF51230">
    <property type="entry name" value="Single hybrid motif"/>
    <property type="match status" value="1"/>
</dbReference>
<dbReference type="PROSITE" id="PS00189">
    <property type="entry name" value="LIPOYL"/>
    <property type="match status" value="1"/>
</dbReference>
<dbReference type="PROSITE" id="PS50968">
    <property type="entry name" value="BIOTINYL_LIPOYL"/>
    <property type="match status" value="1"/>
</dbReference>
<keyword evidence="3" id="KW-0809">Transit peptide</keyword>
<organism evidence="6">
    <name type="scientific">Helicotheca tamesis</name>
    <dbReference type="NCBI Taxonomy" id="374047"/>
    <lineage>
        <taxon>Eukaryota</taxon>
        <taxon>Sar</taxon>
        <taxon>Stramenopiles</taxon>
        <taxon>Ochrophyta</taxon>
        <taxon>Bacillariophyta</taxon>
        <taxon>Mediophyceae</taxon>
        <taxon>Lithodesmiophycidae</taxon>
        <taxon>Lithodesmiales</taxon>
        <taxon>Lithodesmiaceae</taxon>
        <taxon>Helicotheca</taxon>
    </lineage>
</organism>
<name>A0A7S2N435_9STRA</name>
<dbReference type="GO" id="GO:0004149">
    <property type="term" value="F:dihydrolipoyllysine-residue succinyltransferase activity"/>
    <property type="evidence" value="ECO:0007669"/>
    <property type="project" value="TreeGrafter"/>
</dbReference>
<evidence type="ECO:0000256" key="2">
    <source>
        <dbReference type="ARBA" id="ARBA00022823"/>
    </source>
</evidence>
<evidence type="ECO:0000259" key="5">
    <source>
        <dbReference type="PROSITE" id="PS50968"/>
    </source>
</evidence>
<dbReference type="PANTHER" id="PTHR43416">
    <property type="entry name" value="DIHYDROLIPOYLLYSINE-RESIDUE SUCCINYLTRANSFERASE COMPONENT OF 2-OXOGLUTARATE DEHYDROGENASE COMPLEX, MITOCHONDRIAL-RELATED"/>
    <property type="match status" value="1"/>
</dbReference>
<feature type="region of interest" description="Disordered" evidence="4">
    <location>
        <begin position="156"/>
        <end position="199"/>
    </location>
</feature>
<dbReference type="Pfam" id="PF00364">
    <property type="entry name" value="Biotin_lipoyl"/>
    <property type="match status" value="1"/>
</dbReference>
<dbReference type="InterPro" id="IPR050537">
    <property type="entry name" value="2-oxoacid_dehydrogenase"/>
</dbReference>
<dbReference type="GO" id="GO:0005739">
    <property type="term" value="C:mitochondrion"/>
    <property type="evidence" value="ECO:0007669"/>
    <property type="project" value="TreeGrafter"/>
</dbReference>
<accession>A0A7S2N435</accession>
<sequence>MLRHSVQRLIPKASISASIARCGAAGSSSTSTVQQWCSDGENNCSNKTMTMDRRRSYMSSYAKPTTPLMEVITMKVPTMGDSITEGTIVEWTVSVGQAVSEGDVVAQVETDKVTVDIKADMDGVIVEHFGEVDDTVEVGADLYKIDTEGKATVAGSYEISPTEEETSAPKPVATDVEEEAEGSYAVSPSPPSPEQSSRVPSIHFLGKEGWAARKSGKPADVPPAFTAAKKVAGGSDIVYDGSGLPSTYGRPAFSEDEMEALITGGANLAPKVVKLSGGAEFS</sequence>